<dbReference type="Proteomes" id="UP001164746">
    <property type="component" value="Chromosome 6"/>
</dbReference>
<evidence type="ECO:0000313" key="1">
    <source>
        <dbReference type="EMBL" id="WAR06707.1"/>
    </source>
</evidence>
<keyword evidence="2" id="KW-1185">Reference proteome</keyword>
<name>A0ABY7ECN0_MYAAR</name>
<proteinExistence type="predicted"/>
<reference evidence="1" key="1">
    <citation type="submission" date="2022-11" db="EMBL/GenBank/DDBJ databases">
        <title>Centuries of genome instability and evolution in soft-shell clam transmissible cancer (bioRxiv).</title>
        <authorList>
            <person name="Hart S.F.M."/>
            <person name="Yonemitsu M.A."/>
            <person name="Giersch R.M."/>
            <person name="Beal B.F."/>
            <person name="Arriagada G."/>
            <person name="Davis B.W."/>
            <person name="Ostrander E.A."/>
            <person name="Goff S.P."/>
            <person name="Metzger M.J."/>
        </authorList>
    </citation>
    <scope>NUCLEOTIDE SEQUENCE</scope>
    <source>
        <strain evidence="1">MELC-2E11</strain>
        <tissue evidence="1">Siphon/mantle</tissue>
    </source>
</reference>
<gene>
    <name evidence="1" type="ORF">MAR_016665</name>
</gene>
<dbReference type="EMBL" id="CP111017">
    <property type="protein sequence ID" value="WAR06707.1"/>
    <property type="molecule type" value="Genomic_DNA"/>
</dbReference>
<organism evidence="1 2">
    <name type="scientific">Mya arenaria</name>
    <name type="common">Soft-shell clam</name>
    <dbReference type="NCBI Taxonomy" id="6604"/>
    <lineage>
        <taxon>Eukaryota</taxon>
        <taxon>Metazoa</taxon>
        <taxon>Spiralia</taxon>
        <taxon>Lophotrochozoa</taxon>
        <taxon>Mollusca</taxon>
        <taxon>Bivalvia</taxon>
        <taxon>Autobranchia</taxon>
        <taxon>Heteroconchia</taxon>
        <taxon>Euheterodonta</taxon>
        <taxon>Imparidentia</taxon>
        <taxon>Neoheterodontei</taxon>
        <taxon>Myida</taxon>
        <taxon>Myoidea</taxon>
        <taxon>Myidae</taxon>
        <taxon>Mya</taxon>
    </lineage>
</organism>
<sequence length="120" mass="13820">MYKEGTGSIKIIWQWPVDGCEVTVFGVAVLRVSEQYNRRSNIRIVGVKYENARETGTITTTQIKALLKEKWMINIGHIDVDIAHRPPKKTKTNCDIIVNFQSRMLKDKILKSRKMLKNSS</sequence>
<evidence type="ECO:0000313" key="2">
    <source>
        <dbReference type="Proteomes" id="UP001164746"/>
    </source>
</evidence>
<accession>A0ABY7ECN0</accession>
<protein>
    <submittedName>
        <fullName evidence="1">Uncharacterized protein</fullName>
    </submittedName>
</protein>
<dbReference type="Gene3D" id="3.30.70.1820">
    <property type="entry name" value="L1 transposable element, RRM domain"/>
    <property type="match status" value="1"/>
</dbReference>